<dbReference type="GO" id="GO:0005634">
    <property type="term" value="C:nucleus"/>
    <property type="evidence" value="ECO:0007669"/>
    <property type="project" value="UniProtKB-SubCell"/>
</dbReference>
<dbReference type="Proteomes" id="UP000308199">
    <property type="component" value="Unassembled WGS sequence"/>
</dbReference>
<dbReference type="CDD" id="cd00067">
    <property type="entry name" value="GAL4"/>
    <property type="match status" value="1"/>
</dbReference>
<evidence type="ECO:0000256" key="2">
    <source>
        <dbReference type="ARBA" id="ARBA00022723"/>
    </source>
</evidence>
<feature type="region of interest" description="Disordered" evidence="4">
    <location>
        <begin position="429"/>
        <end position="470"/>
    </location>
</feature>
<feature type="compositionally biased region" description="Low complexity" evidence="4">
    <location>
        <begin position="1148"/>
        <end position="1159"/>
    </location>
</feature>
<dbReference type="GO" id="GO:0003677">
    <property type="term" value="F:DNA binding"/>
    <property type="evidence" value="ECO:0007669"/>
    <property type="project" value="InterPro"/>
</dbReference>
<evidence type="ECO:0000256" key="3">
    <source>
        <dbReference type="ARBA" id="ARBA00023242"/>
    </source>
</evidence>
<dbReference type="PANTHER" id="PTHR31001:SF90">
    <property type="entry name" value="CENTROMERE DNA-BINDING PROTEIN COMPLEX CBF3 SUBUNIT B"/>
    <property type="match status" value="1"/>
</dbReference>
<gene>
    <name evidence="6" type="ORF">EW145_g2300</name>
</gene>
<comment type="caution">
    <text evidence="6">The sequence shown here is derived from an EMBL/GenBank/DDBJ whole genome shotgun (WGS) entry which is preliminary data.</text>
</comment>
<protein>
    <recommendedName>
        <fullName evidence="5">Zn(2)-C6 fungal-type domain-containing protein</fullName>
    </recommendedName>
</protein>
<evidence type="ECO:0000259" key="5">
    <source>
        <dbReference type="PROSITE" id="PS50048"/>
    </source>
</evidence>
<dbReference type="AlphaFoldDB" id="A0A4S4LBC8"/>
<dbReference type="InterPro" id="IPR007219">
    <property type="entry name" value="XnlR_reg_dom"/>
</dbReference>
<dbReference type="PANTHER" id="PTHR31001">
    <property type="entry name" value="UNCHARACTERIZED TRANSCRIPTIONAL REGULATORY PROTEIN"/>
    <property type="match status" value="1"/>
</dbReference>
<feature type="compositionally biased region" description="Acidic residues" evidence="4">
    <location>
        <begin position="204"/>
        <end position="214"/>
    </location>
</feature>
<comment type="subcellular location">
    <subcellularLocation>
        <location evidence="1">Nucleus</location>
    </subcellularLocation>
</comment>
<sequence length="1186" mass="128762">MEAQNDSNTRKRPYEGSSGESVSSTCFAPDSTTAGQIFVNCKRLKLKCDRKIPCGSCLKRDTVQRCIYSQAAVDKVDVQSLNIRLSIVEGKLSNVPDPSAHVPDKAQLTPSLGASLSAGKPRAFLAVGTYGASVAVNLEGAAGLWVNHLVLSGPTSRLAQSGENASMDGVELQPYPTVPEEGVIDFLTDYTPLFRVPASPTPSEDADSDSEDGEPTLHHIGISPELVLAALPSPQLRSEIYPRFEAAHIMVPCVNFYVFKQRIEDMCRWAEGPEGDYGELPPMRPSLNFFAAAIMAIALGAQCMLAERDMSLDVHPTSVSSEFSSTDTSPTTSGPSSSVLDRSMPPPPVPESPETSASHFPSPSLPSMLFRLSKLALALSMERIGYDAFDIDYVHAKALQARFLLLSHHGLGTGVNLISEASVTERKKIVKRSKGKSRIDGDGMPRDSLMADPTQYTSGRRRDKDKRRGPTLALAPEMVGIVSELVGNARMMGLNHDPDLSGGDKLSLYDKEMRRRLWWEIVSLDAFVADSLGEAPFIHYNSASTRIPSDVDDESFGPDSANLPAPNVESLQGNIDYFIQRCRLVDLLKRLGRKTSAFRELHSDSPSYETRDMLETIKIEIAQWLKDLPDLLKLKDLPSLGSLPVQMNMKGMSPPKRASAPPGDRGSSPLYDSPFLIAMRCDLAIAARHAFIMLCLPFSKDPPAETNVDDFASSSKSFDSLFMMEPAMYIVRTWQYLHSIFRYVRPSMFMCYCFTRQLFDAAVVLGHMAIQQPLYAAPALGSMRVAAEVLSDPSVLTGRPTASEQGNLPSEAVRIIEGLIAKAESALTGSPSNASLVKRKYEEVDRAETDFLYHFRFPYVGAGVVSAGPPAQSFTPAQNLLGPLVADSGSATTSRLADLSQKGNHAKPSLGDKGPVPGDPRPAMTRLKSSHPGVSIVVRHQKSKDSVRVRDSSNASTRSDTQMAIPATPPPQPSLHVVQPVQHQVTSESPSRQASYQLSASKSGSQQYLTPSGSSSTGEFSNGYRNNRYPAPAPYTHPQAFAHQNIPVSVPSQPRSFSAYAPGPQNPASQPAATHDAHPFNSTNGVEYPLTIHQHQQSEYEAMMPSMSHTPTAVTPDHHFVRGSADAGHADSQNAPMHASQPQPFHLHSQNQSQGQGQHTEPVLTPAQQSWASGPVYGPWPGYYPQ</sequence>
<dbReference type="GO" id="GO:0008270">
    <property type="term" value="F:zinc ion binding"/>
    <property type="evidence" value="ECO:0007669"/>
    <property type="project" value="InterPro"/>
</dbReference>
<dbReference type="Gene3D" id="4.10.240.10">
    <property type="entry name" value="Zn(2)-C6 fungal-type DNA-binding domain"/>
    <property type="match status" value="1"/>
</dbReference>
<feature type="region of interest" description="Disordered" evidence="4">
    <location>
        <begin position="1"/>
        <end position="25"/>
    </location>
</feature>
<dbReference type="Pfam" id="PF00172">
    <property type="entry name" value="Zn_clus"/>
    <property type="match status" value="1"/>
</dbReference>
<feature type="compositionally biased region" description="Polar residues" evidence="4">
    <location>
        <begin position="981"/>
        <end position="1025"/>
    </location>
</feature>
<reference evidence="6 7" key="1">
    <citation type="submission" date="2019-02" db="EMBL/GenBank/DDBJ databases">
        <title>Genome sequencing of the rare red list fungi Phellinidium pouzarii.</title>
        <authorList>
            <person name="Buettner E."/>
            <person name="Kellner H."/>
        </authorList>
    </citation>
    <scope>NUCLEOTIDE SEQUENCE [LARGE SCALE GENOMIC DNA]</scope>
    <source>
        <strain evidence="6 7">DSM 108285</strain>
    </source>
</reference>
<dbReference type="InterPro" id="IPR036864">
    <property type="entry name" value="Zn2-C6_fun-type_DNA-bd_sf"/>
</dbReference>
<feature type="compositionally biased region" description="Polar residues" evidence="4">
    <location>
        <begin position="1131"/>
        <end position="1143"/>
    </location>
</feature>
<dbReference type="GO" id="GO:0006351">
    <property type="term" value="P:DNA-templated transcription"/>
    <property type="evidence" value="ECO:0007669"/>
    <property type="project" value="InterPro"/>
</dbReference>
<feature type="region of interest" description="Disordered" evidence="4">
    <location>
        <begin position="892"/>
        <end position="1086"/>
    </location>
</feature>
<dbReference type="CDD" id="cd12148">
    <property type="entry name" value="fungal_TF_MHR"/>
    <property type="match status" value="1"/>
</dbReference>
<dbReference type="InterPro" id="IPR050613">
    <property type="entry name" value="Sec_Metabolite_Reg"/>
</dbReference>
<keyword evidence="3" id="KW-0539">Nucleus</keyword>
<dbReference type="EMBL" id="SGPK01000078">
    <property type="protein sequence ID" value="THH09026.1"/>
    <property type="molecule type" value="Genomic_DNA"/>
</dbReference>
<keyword evidence="2" id="KW-0479">Metal-binding</keyword>
<name>A0A4S4LBC8_9AGAM</name>
<feature type="compositionally biased region" description="Low complexity" evidence="4">
    <location>
        <begin position="317"/>
        <end position="338"/>
    </location>
</feature>
<dbReference type="GO" id="GO:0000981">
    <property type="term" value="F:DNA-binding transcription factor activity, RNA polymerase II-specific"/>
    <property type="evidence" value="ECO:0007669"/>
    <property type="project" value="InterPro"/>
</dbReference>
<feature type="domain" description="Zn(2)-C6 fungal-type" evidence="5">
    <location>
        <begin position="40"/>
        <end position="68"/>
    </location>
</feature>
<feature type="compositionally biased region" description="Polar residues" evidence="4">
    <location>
        <begin position="1046"/>
        <end position="1056"/>
    </location>
</feature>
<accession>A0A4S4LBC8</accession>
<dbReference type="OrthoDB" id="4934715at2759"/>
<feature type="region of interest" description="Disordered" evidence="4">
    <location>
        <begin position="645"/>
        <end position="666"/>
    </location>
</feature>
<dbReference type="Pfam" id="PF04082">
    <property type="entry name" value="Fungal_trans"/>
    <property type="match status" value="1"/>
</dbReference>
<feature type="compositionally biased region" description="Polar residues" evidence="4">
    <location>
        <begin position="952"/>
        <end position="962"/>
    </location>
</feature>
<dbReference type="PROSITE" id="PS50048">
    <property type="entry name" value="ZN2_CY6_FUNGAL_2"/>
    <property type="match status" value="1"/>
</dbReference>
<feature type="region of interest" description="Disordered" evidence="4">
    <location>
        <begin position="317"/>
        <end position="361"/>
    </location>
</feature>
<evidence type="ECO:0000256" key="1">
    <source>
        <dbReference type="ARBA" id="ARBA00004123"/>
    </source>
</evidence>
<feature type="region of interest" description="Disordered" evidence="4">
    <location>
        <begin position="1107"/>
        <end position="1178"/>
    </location>
</feature>
<evidence type="ECO:0000313" key="6">
    <source>
        <dbReference type="EMBL" id="THH09026.1"/>
    </source>
</evidence>
<proteinExistence type="predicted"/>
<keyword evidence="7" id="KW-1185">Reference proteome</keyword>
<evidence type="ECO:0000256" key="4">
    <source>
        <dbReference type="SAM" id="MobiDB-lite"/>
    </source>
</evidence>
<evidence type="ECO:0000313" key="7">
    <source>
        <dbReference type="Proteomes" id="UP000308199"/>
    </source>
</evidence>
<dbReference type="InterPro" id="IPR001138">
    <property type="entry name" value="Zn2Cys6_DnaBD"/>
</dbReference>
<feature type="region of interest" description="Disordered" evidence="4">
    <location>
        <begin position="197"/>
        <end position="216"/>
    </location>
</feature>
<organism evidence="6 7">
    <name type="scientific">Phellinidium pouzarii</name>
    <dbReference type="NCBI Taxonomy" id="167371"/>
    <lineage>
        <taxon>Eukaryota</taxon>
        <taxon>Fungi</taxon>
        <taxon>Dikarya</taxon>
        <taxon>Basidiomycota</taxon>
        <taxon>Agaricomycotina</taxon>
        <taxon>Agaricomycetes</taxon>
        <taxon>Hymenochaetales</taxon>
        <taxon>Hymenochaetaceae</taxon>
        <taxon>Phellinidium</taxon>
    </lineage>
</organism>